<dbReference type="EMBL" id="CM055098">
    <property type="protein sequence ID" value="KAJ7548712.1"/>
    <property type="molecule type" value="Genomic_DNA"/>
</dbReference>
<protein>
    <submittedName>
        <fullName evidence="1">Uncharacterized protein</fullName>
    </submittedName>
</protein>
<evidence type="ECO:0000313" key="2">
    <source>
        <dbReference type="Proteomes" id="UP001162992"/>
    </source>
</evidence>
<sequence length="367" mass="42291">MQAHFSGIAFCHRTFLAVASQAGSRFRHLTQWQAGRHFSWHLRQAPAQASQAGKQAFFLASQAGSSQASQADYLNMALVKGEMVRRCGSFFMWELRLLGGQMLPNITSSGSSSSCWRKLGDHVRFMETNIDKTDLRRKFKEERMQEVRERQRLEREEYKARKIPTPEDILVRKIELAKKKVAQTRLLLKKFDVPIPEVETKPMAHHAPEILTPEERHFWKKMGQKYKNYVPVGRRGIYGGTIQNMHLHWKKHETVRVDCHMFSDEQIKVMAKDLAHLSGGIVVDIRKDKVVVLYRGSKYKQPKELIPKNLLDKRKALKKSLLEQSMNSVLKHIGDMEKKRRQMQLEMALEVENSSTVSGIALGDSTP</sequence>
<reference evidence="2" key="1">
    <citation type="journal article" date="2024" name="Proc. Natl. Acad. Sci. U.S.A.">
        <title>Extraordinary preservation of gene collinearity over three hundred million years revealed in homosporous lycophytes.</title>
        <authorList>
            <person name="Li C."/>
            <person name="Wickell D."/>
            <person name="Kuo L.Y."/>
            <person name="Chen X."/>
            <person name="Nie B."/>
            <person name="Liao X."/>
            <person name="Peng D."/>
            <person name="Ji J."/>
            <person name="Jenkins J."/>
            <person name="Williams M."/>
            <person name="Shu S."/>
            <person name="Plott C."/>
            <person name="Barry K."/>
            <person name="Rajasekar S."/>
            <person name="Grimwood J."/>
            <person name="Han X."/>
            <person name="Sun S."/>
            <person name="Hou Z."/>
            <person name="He W."/>
            <person name="Dai G."/>
            <person name="Sun C."/>
            <person name="Schmutz J."/>
            <person name="Leebens-Mack J.H."/>
            <person name="Li F.W."/>
            <person name="Wang L."/>
        </authorList>
    </citation>
    <scope>NUCLEOTIDE SEQUENCE [LARGE SCALE GENOMIC DNA]</scope>
    <source>
        <strain evidence="2">cv. PW_Plant_1</strain>
    </source>
</reference>
<organism evidence="1 2">
    <name type="scientific">Diphasiastrum complanatum</name>
    <name type="common">Issler's clubmoss</name>
    <name type="synonym">Lycopodium complanatum</name>
    <dbReference type="NCBI Taxonomy" id="34168"/>
    <lineage>
        <taxon>Eukaryota</taxon>
        <taxon>Viridiplantae</taxon>
        <taxon>Streptophyta</taxon>
        <taxon>Embryophyta</taxon>
        <taxon>Tracheophyta</taxon>
        <taxon>Lycopodiopsida</taxon>
        <taxon>Lycopodiales</taxon>
        <taxon>Lycopodiaceae</taxon>
        <taxon>Lycopodioideae</taxon>
        <taxon>Diphasiastrum</taxon>
    </lineage>
</organism>
<dbReference type="Proteomes" id="UP001162992">
    <property type="component" value="Chromosome 7"/>
</dbReference>
<comment type="caution">
    <text evidence="1">The sequence shown here is derived from an EMBL/GenBank/DDBJ whole genome shotgun (WGS) entry which is preliminary data.</text>
</comment>
<evidence type="ECO:0000313" key="1">
    <source>
        <dbReference type="EMBL" id="KAJ7548712.1"/>
    </source>
</evidence>
<name>A0ACC2D381_DIPCM</name>
<keyword evidence="2" id="KW-1185">Reference proteome</keyword>
<accession>A0ACC2D381</accession>
<gene>
    <name evidence="1" type="ORF">O6H91_07G023700</name>
</gene>
<proteinExistence type="predicted"/>